<name>A0A8J6AGX3_GALPY</name>
<evidence type="ECO:0000256" key="4">
    <source>
        <dbReference type="ARBA" id="ARBA00023136"/>
    </source>
</evidence>
<feature type="region of interest" description="Disordered" evidence="8">
    <location>
        <begin position="1"/>
        <end position="27"/>
    </location>
</feature>
<feature type="non-terminal residue" evidence="11">
    <location>
        <position position="189"/>
    </location>
</feature>
<dbReference type="Pfam" id="PF01284">
    <property type="entry name" value="MARVEL"/>
    <property type="match status" value="1"/>
</dbReference>
<feature type="domain" description="MARVEL" evidence="10">
    <location>
        <begin position="64"/>
        <end position="182"/>
    </location>
</feature>
<evidence type="ECO:0000313" key="11">
    <source>
        <dbReference type="EMBL" id="KAG8520818.1"/>
    </source>
</evidence>
<keyword evidence="4 7" id="KW-0472">Membrane</keyword>
<dbReference type="OrthoDB" id="9898022at2759"/>
<protein>
    <recommendedName>
        <fullName evidence="6">Proteolipid protein 2</fullName>
    </recommendedName>
</protein>
<evidence type="ECO:0000259" key="10">
    <source>
        <dbReference type="PROSITE" id="PS51225"/>
    </source>
</evidence>
<dbReference type="PROSITE" id="PS51225">
    <property type="entry name" value="MARVEL"/>
    <property type="match status" value="1"/>
</dbReference>
<accession>A0A8J6AGX3</accession>
<keyword evidence="2 7" id="KW-0812">Transmembrane</keyword>
<evidence type="ECO:0000256" key="7">
    <source>
        <dbReference type="PROSITE-ProRule" id="PRU00581"/>
    </source>
</evidence>
<evidence type="ECO:0000256" key="6">
    <source>
        <dbReference type="ARBA" id="ARBA00039459"/>
    </source>
</evidence>
<evidence type="ECO:0000256" key="8">
    <source>
        <dbReference type="SAM" id="MobiDB-lite"/>
    </source>
</evidence>
<dbReference type="GO" id="GO:0016020">
    <property type="term" value="C:membrane"/>
    <property type="evidence" value="ECO:0007669"/>
    <property type="project" value="UniProtKB-SubCell"/>
</dbReference>
<feature type="transmembrane region" description="Helical" evidence="9">
    <location>
        <begin position="77"/>
        <end position="94"/>
    </location>
</feature>
<dbReference type="InterPro" id="IPR008253">
    <property type="entry name" value="Marvel"/>
</dbReference>
<dbReference type="PANTHER" id="PTHR22776">
    <property type="entry name" value="MARVEL-CONTAINING POTENTIAL LIPID RAFT-ASSOCIATED PROTEIN"/>
    <property type="match status" value="1"/>
</dbReference>
<dbReference type="PANTHER" id="PTHR22776:SF4">
    <property type="entry name" value="PROTEOLIPID PROTEIN 2"/>
    <property type="match status" value="1"/>
</dbReference>
<feature type="transmembrane region" description="Helical" evidence="9">
    <location>
        <begin position="156"/>
        <end position="175"/>
    </location>
</feature>
<dbReference type="InterPro" id="IPR050578">
    <property type="entry name" value="MARVEL-CKLF_proteins"/>
</dbReference>
<proteinExistence type="predicted"/>
<comment type="function">
    <text evidence="5">May play a role in cell differentiation in the intestinal epithelium.</text>
</comment>
<dbReference type="AlphaFoldDB" id="A0A8J6AGX3"/>
<comment type="caution">
    <text evidence="11">The sequence shown here is derived from an EMBL/GenBank/DDBJ whole genome shotgun (WGS) entry which is preliminary data.</text>
</comment>
<gene>
    <name evidence="11" type="ORF">J0S82_002489</name>
</gene>
<sequence>RRARRLVCSERPRTREQTSRSSAPAETPAHAMADSEHLSAPGCWAACTRFWRTRKGILLFAEIVSVPGQAGGQRQSWILCLVILICFSASTPGYSSLSVIEMILAAVFFVIYMCDLHTKIQFINWPWSDFLRTIIAALLYLITSIVVLVHRSNSSTIVAGVLGLLATVLFGYDAYVTFPLRQQRHTAAP</sequence>
<evidence type="ECO:0000256" key="9">
    <source>
        <dbReference type="SAM" id="Phobius"/>
    </source>
</evidence>
<evidence type="ECO:0000256" key="5">
    <source>
        <dbReference type="ARBA" id="ARBA00037152"/>
    </source>
</evidence>
<reference evidence="11" key="1">
    <citation type="journal article" date="2021" name="Evol. Appl.">
        <title>The genome of the Pyrenean desman and the effects of bottlenecks and inbreeding on the genomic landscape of an endangered species.</title>
        <authorList>
            <person name="Escoda L."/>
            <person name="Castresana J."/>
        </authorList>
    </citation>
    <scope>NUCLEOTIDE SEQUENCE</scope>
    <source>
        <strain evidence="11">IBE-C5619</strain>
    </source>
</reference>
<feature type="transmembrane region" description="Helical" evidence="9">
    <location>
        <begin position="130"/>
        <end position="150"/>
    </location>
</feature>
<evidence type="ECO:0000256" key="2">
    <source>
        <dbReference type="ARBA" id="ARBA00022692"/>
    </source>
</evidence>
<comment type="subcellular location">
    <subcellularLocation>
        <location evidence="1">Membrane</location>
        <topology evidence="1">Multi-pass membrane protein</topology>
    </subcellularLocation>
</comment>
<evidence type="ECO:0000256" key="3">
    <source>
        <dbReference type="ARBA" id="ARBA00022989"/>
    </source>
</evidence>
<keyword evidence="12" id="KW-1185">Reference proteome</keyword>
<feature type="compositionally biased region" description="Basic and acidic residues" evidence="8">
    <location>
        <begin position="7"/>
        <end position="18"/>
    </location>
</feature>
<evidence type="ECO:0000256" key="1">
    <source>
        <dbReference type="ARBA" id="ARBA00004141"/>
    </source>
</evidence>
<dbReference type="EMBL" id="JAGFMF010011506">
    <property type="protein sequence ID" value="KAG8520818.1"/>
    <property type="molecule type" value="Genomic_DNA"/>
</dbReference>
<organism evidence="11 12">
    <name type="scientific">Galemys pyrenaicus</name>
    <name type="common">Iberian desman</name>
    <name type="synonym">Pyrenean desman</name>
    <dbReference type="NCBI Taxonomy" id="202257"/>
    <lineage>
        <taxon>Eukaryota</taxon>
        <taxon>Metazoa</taxon>
        <taxon>Chordata</taxon>
        <taxon>Craniata</taxon>
        <taxon>Vertebrata</taxon>
        <taxon>Euteleostomi</taxon>
        <taxon>Mammalia</taxon>
        <taxon>Eutheria</taxon>
        <taxon>Laurasiatheria</taxon>
        <taxon>Eulipotyphla</taxon>
        <taxon>Talpidae</taxon>
        <taxon>Galemys</taxon>
    </lineage>
</organism>
<keyword evidence="3 9" id="KW-1133">Transmembrane helix</keyword>
<evidence type="ECO:0000313" key="12">
    <source>
        <dbReference type="Proteomes" id="UP000700334"/>
    </source>
</evidence>
<dbReference type="Proteomes" id="UP000700334">
    <property type="component" value="Unassembled WGS sequence"/>
</dbReference>
<feature type="non-terminal residue" evidence="11">
    <location>
        <position position="1"/>
    </location>
</feature>